<evidence type="ECO:0000313" key="2">
    <source>
        <dbReference type="Proteomes" id="UP001497453"/>
    </source>
</evidence>
<gene>
    <name evidence="1" type="ORF">GFSPODELE1_LOCUS3621</name>
</gene>
<evidence type="ECO:0000313" key="1">
    <source>
        <dbReference type="EMBL" id="CAL1701492.1"/>
    </source>
</evidence>
<evidence type="ECO:0008006" key="3">
    <source>
        <dbReference type="Google" id="ProtNLM"/>
    </source>
</evidence>
<name>A0ABP1D0S2_9APHY</name>
<reference evidence="2" key="1">
    <citation type="submission" date="2024-04" db="EMBL/GenBank/DDBJ databases">
        <authorList>
            <person name="Shaw F."/>
            <person name="Minotto A."/>
        </authorList>
    </citation>
    <scope>NUCLEOTIDE SEQUENCE [LARGE SCALE GENOMIC DNA]</scope>
</reference>
<protein>
    <recommendedName>
        <fullName evidence="3">F-box domain-containing protein</fullName>
    </recommendedName>
</protein>
<organism evidence="1 2">
    <name type="scientific">Somion occarium</name>
    <dbReference type="NCBI Taxonomy" id="3059160"/>
    <lineage>
        <taxon>Eukaryota</taxon>
        <taxon>Fungi</taxon>
        <taxon>Dikarya</taxon>
        <taxon>Basidiomycota</taxon>
        <taxon>Agaricomycotina</taxon>
        <taxon>Agaricomycetes</taxon>
        <taxon>Polyporales</taxon>
        <taxon>Cerrenaceae</taxon>
        <taxon>Somion</taxon>
    </lineage>
</organism>
<dbReference type="Proteomes" id="UP001497453">
    <property type="component" value="Chromosome 2"/>
</dbReference>
<keyword evidence="2" id="KW-1185">Reference proteome</keyword>
<proteinExistence type="predicted"/>
<sequence>MKRFSSQDTSCPSEIDPLMQRILSLEKELMQKSTRSRRKSEHGDTRELMNKLVLLKRQRNDLSFIFRLPNELLTSILMTCRSIPDEYDYQLQRYRTFAHNAVLFMSQTCHRWREIALAFPGLWAIIRSTHPGFLRGTLQRAGEVPLSIDLNTHPHDDYVSSKVTNILQRIILQELHRCQQLKLRTAVENYRKICEGVDRVKPILPHLESLGLDLPSGCMGWIPKYSTTDYFLSRSVPRLRRLSTSDMGFEWWSSKYIPPNITHLTIKMVDANEWAHERCSMADIFACLRRLSSLEELELKDALPVLQEFASLAMVAGEETVVLPRLQKLTVESLLPEGAYFANRLVIPSTTSIKTWGNTDDWGKDIPLALPNYARRLAGEHMIGPRVPLRAILFGPDDDYGSYMAFTGFTKVHRSDDMLLLTAPTDFHLTVSGPYGGYFTIMPSVCTQFKEVITDVEFLWISEMGHIPVEQFLSLFSHLEHLRTLASDKATAIFMAQVLTVTSNRADTHDSNDLVFPSLDTLEFGSFTFKGKNKGGIAADLMWQSLVAGLRRRRVCGMGLKYLVFRDCLNVSKADIEALKSEGLIEEGYFRSCGCGCEDEEDIVDYMDDVLGDYEEPFIRGPVVICGSDVSLDSED</sequence>
<accession>A0ABP1D0S2</accession>
<dbReference type="EMBL" id="OZ037945">
    <property type="protein sequence ID" value="CAL1701492.1"/>
    <property type="molecule type" value="Genomic_DNA"/>
</dbReference>